<dbReference type="InterPro" id="IPR044513">
    <property type="entry name" value="BT1/2/3/4/5"/>
</dbReference>
<comment type="caution">
    <text evidence="2">The sequence shown here is derived from an EMBL/GenBank/DDBJ whole genome shotgun (WGS) entry which is preliminary data.</text>
</comment>
<dbReference type="Proteomes" id="UP000823775">
    <property type="component" value="Unassembled WGS sequence"/>
</dbReference>
<dbReference type="Gene3D" id="1.25.40.420">
    <property type="match status" value="1"/>
</dbReference>
<accession>A0ABS8Y2G0</accession>
<protein>
    <submittedName>
        <fullName evidence="2">Uncharacterized protein</fullName>
    </submittedName>
</protein>
<dbReference type="PANTHER" id="PTHR46287">
    <property type="entry name" value="BTB/POZ AND TAZ DOMAIN-CONTAINING PROTEIN 3-RELATED"/>
    <property type="match status" value="1"/>
</dbReference>
<dbReference type="Gene3D" id="3.30.710.10">
    <property type="entry name" value="Potassium Channel Kv1.1, Chain A"/>
    <property type="match status" value="1"/>
</dbReference>
<evidence type="ECO:0000313" key="3">
    <source>
        <dbReference type="Proteomes" id="UP000823775"/>
    </source>
</evidence>
<organism evidence="2 3">
    <name type="scientific">Datura stramonium</name>
    <name type="common">Jimsonweed</name>
    <name type="synonym">Common thornapple</name>
    <dbReference type="NCBI Taxonomy" id="4076"/>
    <lineage>
        <taxon>Eukaryota</taxon>
        <taxon>Viridiplantae</taxon>
        <taxon>Streptophyta</taxon>
        <taxon>Embryophyta</taxon>
        <taxon>Tracheophyta</taxon>
        <taxon>Spermatophyta</taxon>
        <taxon>Magnoliopsida</taxon>
        <taxon>eudicotyledons</taxon>
        <taxon>Gunneridae</taxon>
        <taxon>Pentapetalae</taxon>
        <taxon>asterids</taxon>
        <taxon>lamiids</taxon>
        <taxon>Solanales</taxon>
        <taxon>Solanaceae</taxon>
        <taxon>Solanoideae</taxon>
        <taxon>Datureae</taxon>
        <taxon>Datura</taxon>
    </lineage>
</organism>
<comment type="pathway">
    <text evidence="1">Protein modification; protein ubiquitination.</text>
</comment>
<keyword evidence="3" id="KW-1185">Reference proteome</keyword>
<evidence type="ECO:0000256" key="1">
    <source>
        <dbReference type="ARBA" id="ARBA00004906"/>
    </source>
</evidence>
<dbReference type="InterPro" id="IPR011333">
    <property type="entry name" value="SKP1/BTB/POZ_sf"/>
</dbReference>
<proteinExistence type="predicted"/>
<evidence type="ECO:0000313" key="2">
    <source>
        <dbReference type="EMBL" id="MCE5165751.1"/>
    </source>
</evidence>
<reference evidence="2 3" key="1">
    <citation type="journal article" date="2021" name="BMC Genomics">
        <title>Datura genome reveals duplications of psychoactive alkaloid biosynthetic genes and high mutation rate following tissue culture.</title>
        <authorList>
            <person name="Rajewski A."/>
            <person name="Carter-House D."/>
            <person name="Stajich J."/>
            <person name="Litt A."/>
        </authorList>
    </citation>
    <scope>NUCLEOTIDE SEQUENCE [LARGE SCALE GENOMIC DNA]</scope>
    <source>
        <strain evidence="2">AR-01</strain>
    </source>
</reference>
<sequence length="208" mass="23739">MLVLYYSASFNIPDCGDTLDFLEDPRSPAYYALNIPKPPPPPRKICSKSITHRGRVQSKNGIRCIKIPGVPHGAVSIVIRFLYSACYEEREMKKFVLHLLVLSHSYSVPSLKRVFIHFLEHDWLSPENVIDVLQLGRNCDAPQLIVFCIRMIVRNFKTISTSEGWKVMRCANPMLEQELLKSVVEADSVRQKLVNACCFRECCILPIS</sequence>
<name>A0ABS8Y2G0_DATST</name>
<dbReference type="CDD" id="cd14733">
    <property type="entry name" value="BACK"/>
    <property type="match status" value="1"/>
</dbReference>
<gene>
    <name evidence="2" type="ORF">HAX54_012033</name>
</gene>
<dbReference type="EMBL" id="JACEIK010016958">
    <property type="protein sequence ID" value="MCE5165751.1"/>
    <property type="molecule type" value="Genomic_DNA"/>
</dbReference>
<dbReference type="PANTHER" id="PTHR46287:SF18">
    <property type="entry name" value="BTB DOMAIN-CONTAINING PROTEIN"/>
    <property type="match status" value="1"/>
</dbReference>